<evidence type="ECO:0000313" key="1">
    <source>
        <dbReference type="EMBL" id="KDR07576.1"/>
    </source>
</evidence>
<dbReference type="EMBL" id="KK853446">
    <property type="protein sequence ID" value="KDR07576.1"/>
    <property type="molecule type" value="Genomic_DNA"/>
</dbReference>
<accession>A0A067QU37</accession>
<dbReference type="Proteomes" id="UP000027135">
    <property type="component" value="Unassembled WGS sequence"/>
</dbReference>
<gene>
    <name evidence="1" type="ORF">L798_02956</name>
</gene>
<dbReference type="AlphaFoldDB" id="A0A067QU37"/>
<name>A0A067QU37_ZOONE</name>
<evidence type="ECO:0000313" key="2">
    <source>
        <dbReference type="Proteomes" id="UP000027135"/>
    </source>
</evidence>
<protein>
    <submittedName>
        <fullName evidence="1">Uncharacterized protein</fullName>
    </submittedName>
</protein>
<keyword evidence="2" id="KW-1185">Reference proteome</keyword>
<proteinExistence type="predicted"/>
<sequence length="49" mass="5604">MVVVYGGHTNPLLLDNIRLCCLFKDSQHVVLTGVWQRFDVVMDCESLHT</sequence>
<reference evidence="1 2" key="1">
    <citation type="journal article" date="2014" name="Nat. Commun.">
        <title>Molecular traces of alternative social organization in a termite genome.</title>
        <authorList>
            <person name="Terrapon N."/>
            <person name="Li C."/>
            <person name="Robertson H.M."/>
            <person name="Ji L."/>
            <person name="Meng X."/>
            <person name="Booth W."/>
            <person name="Chen Z."/>
            <person name="Childers C.P."/>
            <person name="Glastad K.M."/>
            <person name="Gokhale K."/>
            <person name="Gowin J."/>
            <person name="Gronenberg W."/>
            <person name="Hermansen R.A."/>
            <person name="Hu H."/>
            <person name="Hunt B.G."/>
            <person name="Huylmans A.K."/>
            <person name="Khalil S.M."/>
            <person name="Mitchell R.D."/>
            <person name="Munoz-Torres M.C."/>
            <person name="Mustard J.A."/>
            <person name="Pan H."/>
            <person name="Reese J.T."/>
            <person name="Scharf M.E."/>
            <person name="Sun F."/>
            <person name="Vogel H."/>
            <person name="Xiao J."/>
            <person name="Yang W."/>
            <person name="Yang Z."/>
            <person name="Yang Z."/>
            <person name="Zhou J."/>
            <person name="Zhu J."/>
            <person name="Brent C.S."/>
            <person name="Elsik C.G."/>
            <person name="Goodisman M.A."/>
            <person name="Liberles D.A."/>
            <person name="Roe R.M."/>
            <person name="Vargo E.L."/>
            <person name="Vilcinskas A."/>
            <person name="Wang J."/>
            <person name="Bornberg-Bauer E."/>
            <person name="Korb J."/>
            <person name="Zhang G."/>
            <person name="Liebig J."/>
        </authorList>
    </citation>
    <scope>NUCLEOTIDE SEQUENCE [LARGE SCALE GENOMIC DNA]</scope>
    <source>
        <tissue evidence="1">Whole organism</tissue>
    </source>
</reference>
<dbReference type="InParanoid" id="A0A067QU37"/>
<organism evidence="1 2">
    <name type="scientific">Zootermopsis nevadensis</name>
    <name type="common">Dampwood termite</name>
    <dbReference type="NCBI Taxonomy" id="136037"/>
    <lineage>
        <taxon>Eukaryota</taxon>
        <taxon>Metazoa</taxon>
        <taxon>Ecdysozoa</taxon>
        <taxon>Arthropoda</taxon>
        <taxon>Hexapoda</taxon>
        <taxon>Insecta</taxon>
        <taxon>Pterygota</taxon>
        <taxon>Neoptera</taxon>
        <taxon>Polyneoptera</taxon>
        <taxon>Dictyoptera</taxon>
        <taxon>Blattodea</taxon>
        <taxon>Blattoidea</taxon>
        <taxon>Termitoidae</taxon>
        <taxon>Termopsidae</taxon>
        <taxon>Zootermopsis</taxon>
    </lineage>
</organism>